<evidence type="ECO:0000256" key="1">
    <source>
        <dbReference type="SAM" id="Phobius"/>
    </source>
</evidence>
<gene>
    <name evidence="2" type="ORF">CCAP1982_LOCUS8090</name>
</gene>
<feature type="transmembrane region" description="Helical" evidence="1">
    <location>
        <begin position="12"/>
        <end position="31"/>
    </location>
</feature>
<proteinExistence type="predicted"/>
<evidence type="ECO:0000313" key="3">
    <source>
        <dbReference type="Proteomes" id="UP000606786"/>
    </source>
</evidence>
<dbReference type="EMBL" id="CAJHJT010000012">
    <property type="protein sequence ID" value="CAD6999565.1"/>
    <property type="molecule type" value="Genomic_DNA"/>
</dbReference>
<keyword evidence="3" id="KW-1185">Reference proteome</keyword>
<dbReference type="AlphaFoldDB" id="A0A811UP07"/>
<keyword evidence="1" id="KW-0812">Transmembrane</keyword>
<keyword evidence="1" id="KW-1133">Transmembrane helix</keyword>
<accession>A0A811UP07</accession>
<dbReference type="Proteomes" id="UP000606786">
    <property type="component" value="Unassembled WGS sequence"/>
</dbReference>
<evidence type="ECO:0000313" key="2">
    <source>
        <dbReference type="EMBL" id="CAD6999565.1"/>
    </source>
</evidence>
<organism evidence="2 3">
    <name type="scientific">Ceratitis capitata</name>
    <name type="common">Mediterranean fruit fly</name>
    <name type="synonym">Tephritis capitata</name>
    <dbReference type="NCBI Taxonomy" id="7213"/>
    <lineage>
        <taxon>Eukaryota</taxon>
        <taxon>Metazoa</taxon>
        <taxon>Ecdysozoa</taxon>
        <taxon>Arthropoda</taxon>
        <taxon>Hexapoda</taxon>
        <taxon>Insecta</taxon>
        <taxon>Pterygota</taxon>
        <taxon>Neoptera</taxon>
        <taxon>Endopterygota</taxon>
        <taxon>Diptera</taxon>
        <taxon>Brachycera</taxon>
        <taxon>Muscomorpha</taxon>
        <taxon>Tephritoidea</taxon>
        <taxon>Tephritidae</taxon>
        <taxon>Ceratitis</taxon>
        <taxon>Ceratitis</taxon>
    </lineage>
</organism>
<comment type="caution">
    <text evidence="2">The sequence shown here is derived from an EMBL/GenBank/DDBJ whole genome shotgun (WGS) entry which is preliminary data.</text>
</comment>
<protein>
    <submittedName>
        <fullName evidence="2">(Mediterranean fruit fly) hypothetical protein</fullName>
    </submittedName>
</protein>
<feature type="transmembrane region" description="Helical" evidence="1">
    <location>
        <begin position="80"/>
        <end position="99"/>
    </location>
</feature>
<keyword evidence="1" id="KW-0472">Membrane</keyword>
<reference evidence="2" key="1">
    <citation type="submission" date="2020-11" db="EMBL/GenBank/DDBJ databases">
        <authorList>
            <person name="Whitehead M."/>
        </authorList>
    </citation>
    <scope>NUCLEOTIDE SEQUENCE</scope>
    <source>
        <strain evidence="2">EGII</strain>
    </source>
</reference>
<sequence>MSRLTSHSTRRRHLALLLVILAYASTYVWLFKALVTSTSGLSRCTPYAYTHKYPTDHAISLQRGLELAAAQFNSLRNPHMVGALLVCCIFAKGSGLLFLSPSKAASSNRAVPPRIHFVAWSSSLFSIMHSIWQC</sequence>
<name>A0A811UP07_CERCA</name>